<keyword evidence="5" id="KW-0521">NADP</keyword>
<comment type="caution">
    <text evidence="12">The sequence shown here is derived from an EMBL/GenBank/DDBJ whole genome shotgun (WGS) entry which is preliminary data.</text>
</comment>
<comment type="similarity">
    <text evidence="2 10">Belongs to the cytochrome P450 family.</text>
</comment>
<dbReference type="PANTHER" id="PTHR47944:SF18">
    <property type="entry name" value="FLAVONOID 3'-MONOOXYGENASE"/>
    <property type="match status" value="1"/>
</dbReference>
<dbReference type="GO" id="GO:0016705">
    <property type="term" value="F:oxidoreductase activity, acting on paired donors, with incorporation or reduction of molecular oxygen"/>
    <property type="evidence" value="ECO:0007669"/>
    <property type="project" value="InterPro"/>
</dbReference>
<evidence type="ECO:0000256" key="5">
    <source>
        <dbReference type="ARBA" id="ARBA00022857"/>
    </source>
</evidence>
<dbReference type="AlphaFoldDB" id="A0A835VMM8"/>
<dbReference type="Pfam" id="PF00067">
    <property type="entry name" value="p450"/>
    <property type="match status" value="1"/>
</dbReference>
<protein>
    <recommendedName>
        <fullName evidence="14">Flavonoid 3'-hydroxylase</fullName>
    </recommendedName>
</protein>
<gene>
    <name evidence="12" type="ORF">HPP92_002283</name>
</gene>
<dbReference type="EMBL" id="JADCNM010000001">
    <property type="protein sequence ID" value="KAG0502211.1"/>
    <property type="molecule type" value="Genomic_DNA"/>
</dbReference>
<dbReference type="FunFam" id="1.10.630.10:FF:000026">
    <property type="entry name" value="Cytochrome P450 82C4"/>
    <property type="match status" value="1"/>
</dbReference>
<dbReference type="InterPro" id="IPR001128">
    <property type="entry name" value="Cyt_P450"/>
</dbReference>
<dbReference type="InterPro" id="IPR017972">
    <property type="entry name" value="Cyt_P450_CS"/>
</dbReference>
<dbReference type="InterPro" id="IPR036396">
    <property type="entry name" value="Cyt_P450_sf"/>
</dbReference>
<dbReference type="Proteomes" id="UP000639772">
    <property type="component" value="Chromosome 1"/>
</dbReference>
<dbReference type="SUPFAM" id="SSF48264">
    <property type="entry name" value="Cytochrome P450"/>
    <property type="match status" value="1"/>
</dbReference>
<keyword evidence="4 9" id="KW-0479">Metal-binding</keyword>
<feature type="transmembrane region" description="Helical" evidence="11">
    <location>
        <begin position="45"/>
        <end position="64"/>
    </location>
</feature>
<dbReference type="GO" id="GO:0005506">
    <property type="term" value="F:iron ion binding"/>
    <property type="evidence" value="ECO:0007669"/>
    <property type="project" value="InterPro"/>
</dbReference>
<dbReference type="PRINTS" id="PR00385">
    <property type="entry name" value="P450"/>
</dbReference>
<evidence type="ECO:0000313" key="12">
    <source>
        <dbReference type="EMBL" id="KAG0502211.1"/>
    </source>
</evidence>
<sequence>MQYFIYLFILYLISRTVSIPRHHILAIKTCSTYLSLHSEHYERFTMVNIVLFLLFAILSAAFLFKRNRRRSLPLPPGPRGLPLLGYLTKVGPNPHQTFYTLSKIYGPLLHLRLGIVDVVVPSSAEVAAKLFRNDLKVVNRPKNSGAEHILYNYQDIGFVPYGPRWRMLRKLCALHLFSPKALDDLQDTRREEMDLFVGELAGKGGAVEVDVSREVAKCVANSLSRLLIGRRVFDAGQEKEAGEFKWMVMELMHLSGSFCVADFLPGLGWLDPQGLISRMKKLNRRFDAFLNRFMAEHREPNAAGDNNNSGKRDLLSVMLEQQENADGEGGKLTDVDIKALLVAMFAAGSDSTSITSEWALAELIRKPEILARAQAELDSAVGRNRLVMESDLSNLPMLQDIVKETLRLHPPAPISVPRVAVEDCEVDGYLIPKGSTILLNIWAIGRDPVAWPDEPNEFRPDRFLPGGKHEGEDLKGSHFGLIPFGAGRRICVGMNLGLRMVTFMTATMIHSFDWFLPEGQTVEDLDMVERVNGLTLIKAVPLVARPVPRLKPEVYANL</sequence>
<dbReference type="GO" id="GO:0020037">
    <property type="term" value="F:heme binding"/>
    <property type="evidence" value="ECO:0007669"/>
    <property type="project" value="InterPro"/>
</dbReference>
<dbReference type="PROSITE" id="PS00086">
    <property type="entry name" value="CYTOCHROME_P450"/>
    <property type="match status" value="1"/>
</dbReference>
<keyword evidence="11" id="KW-1133">Transmembrane helix</keyword>
<dbReference type="PANTHER" id="PTHR47944">
    <property type="entry name" value="CYTOCHROME P450 98A9"/>
    <property type="match status" value="1"/>
</dbReference>
<name>A0A835VMM8_VANPL</name>
<keyword evidence="11" id="KW-0812">Transmembrane</keyword>
<evidence type="ECO:0000256" key="1">
    <source>
        <dbReference type="ARBA" id="ARBA00001971"/>
    </source>
</evidence>
<evidence type="ECO:0000256" key="6">
    <source>
        <dbReference type="ARBA" id="ARBA00023002"/>
    </source>
</evidence>
<accession>A0A835VMM8</accession>
<keyword evidence="7 9" id="KW-0408">Iron</keyword>
<dbReference type="OrthoDB" id="507451at2759"/>
<evidence type="ECO:0008006" key="14">
    <source>
        <dbReference type="Google" id="ProtNLM"/>
    </source>
</evidence>
<dbReference type="Gene3D" id="1.10.630.10">
    <property type="entry name" value="Cytochrome P450"/>
    <property type="match status" value="1"/>
</dbReference>
<keyword evidence="11" id="KW-0472">Membrane</keyword>
<evidence type="ECO:0000313" key="13">
    <source>
        <dbReference type="Proteomes" id="UP000639772"/>
    </source>
</evidence>
<proteinExistence type="inferred from homology"/>
<dbReference type="InterPro" id="IPR002401">
    <property type="entry name" value="Cyt_P450_E_grp-I"/>
</dbReference>
<evidence type="ECO:0000256" key="3">
    <source>
        <dbReference type="ARBA" id="ARBA00022617"/>
    </source>
</evidence>
<evidence type="ECO:0000256" key="11">
    <source>
        <dbReference type="SAM" id="Phobius"/>
    </source>
</evidence>
<evidence type="ECO:0000256" key="4">
    <source>
        <dbReference type="ARBA" id="ARBA00022723"/>
    </source>
</evidence>
<reference evidence="12 13" key="1">
    <citation type="journal article" date="2020" name="Nat. Food">
        <title>A phased Vanilla planifolia genome enables genetic improvement of flavour and production.</title>
        <authorList>
            <person name="Hasing T."/>
            <person name="Tang H."/>
            <person name="Brym M."/>
            <person name="Khazi F."/>
            <person name="Huang T."/>
            <person name="Chambers A.H."/>
        </authorList>
    </citation>
    <scope>NUCLEOTIDE SEQUENCE [LARGE SCALE GENOMIC DNA]</scope>
    <source>
        <tissue evidence="12">Leaf</tissue>
    </source>
</reference>
<evidence type="ECO:0000256" key="9">
    <source>
        <dbReference type="PIRSR" id="PIRSR602401-1"/>
    </source>
</evidence>
<evidence type="ECO:0000256" key="2">
    <source>
        <dbReference type="ARBA" id="ARBA00010617"/>
    </source>
</evidence>
<comment type="cofactor">
    <cofactor evidence="1 9">
        <name>heme</name>
        <dbReference type="ChEBI" id="CHEBI:30413"/>
    </cofactor>
</comment>
<evidence type="ECO:0000256" key="10">
    <source>
        <dbReference type="RuleBase" id="RU000461"/>
    </source>
</evidence>
<keyword evidence="8 10" id="KW-0503">Monooxygenase</keyword>
<keyword evidence="3 9" id="KW-0349">Heme</keyword>
<dbReference type="PRINTS" id="PR00463">
    <property type="entry name" value="EP450I"/>
</dbReference>
<keyword evidence="6 10" id="KW-0560">Oxidoreductase</keyword>
<evidence type="ECO:0000256" key="8">
    <source>
        <dbReference type="ARBA" id="ARBA00023033"/>
    </source>
</evidence>
<dbReference type="GO" id="GO:0004497">
    <property type="term" value="F:monooxygenase activity"/>
    <property type="evidence" value="ECO:0007669"/>
    <property type="project" value="UniProtKB-KW"/>
</dbReference>
<organism evidence="12 13">
    <name type="scientific">Vanilla planifolia</name>
    <name type="common">Vanilla</name>
    <dbReference type="NCBI Taxonomy" id="51239"/>
    <lineage>
        <taxon>Eukaryota</taxon>
        <taxon>Viridiplantae</taxon>
        <taxon>Streptophyta</taxon>
        <taxon>Embryophyta</taxon>
        <taxon>Tracheophyta</taxon>
        <taxon>Spermatophyta</taxon>
        <taxon>Magnoliopsida</taxon>
        <taxon>Liliopsida</taxon>
        <taxon>Asparagales</taxon>
        <taxon>Orchidaceae</taxon>
        <taxon>Vanilloideae</taxon>
        <taxon>Vanilleae</taxon>
        <taxon>Vanilla</taxon>
    </lineage>
</organism>
<evidence type="ECO:0000256" key="7">
    <source>
        <dbReference type="ARBA" id="ARBA00023004"/>
    </source>
</evidence>
<feature type="binding site" description="axial binding residue" evidence="9">
    <location>
        <position position="491"/>
    </location>
    <ligand>
        <name>heme</name>
        <dbReference type="ChEBI" id="CHEBI:30413"/>
    </ligand>
    <ligandPart>
        <name>Fe</name>
        <dbReference type="ChEBI" id="CHEBI:18248"/>
    </ligandPart>
</feature>